<dbReference type="EMBL" id="BONV01000049">
    <property type="protein sequence ID" value="GIG84214.1"/>
    <property type="molecule type" value="Genomic_DNA"/>
</dbReference>
<dbReference type="AlphaFoldDB" id="A0A8J3PZS4"/>
<proteinExistence type="predicted"/>
<protein>
    <submittedName>
        <fullName evidence="1">Uncharacterized protein</fullName>
    </submittedName>
</protein>
<dbReference type="RefSeq" id="WP_203887499.1">
    <property type="nucleotide sequence ID" value="NZ_BAABHH010000013.1"/>
</dbReference>
<dbReference type="Proteomes" id="UP000630097">
    <property type="component" value="Unassembled WGS sequence"/>
</dbReference>
<evidence type="ECO:0000313" key="1">
    <source>
        <dbReference type="EMBL" id="GIG84214.1"/>
    </source>
</evidence>
<organism evidence="1 2">
    <name type="scientific">Planotetraspora kaengkrachanensis</name>
    <dbReference type="NCBI Taxonomy" id="575193"/>
    <lineage>
        <taxon>Bacteria</taxon>
        <taxon>Bacillati</taxon>
        <taxon>Actinomycetota</taxon>
        <taxon>Actinomycetes</taxon>
        <taxon>Streptosporangiales</taxon>
        <taxon>Streptosporangiaceae</taxon>
        <taxon>Planotetraspora</taxon>
    </lineage>
</organism>
<name>A0A8J3PZS4_9ACTN</name>
<comment type="caution">
    <text evidence="1">The sequence shown here is derived from an EMBL/GenBank/DDBJ whole genome shotgun (WGS) entry which is preliminary data.</text>
</comment>
<sequence length="118" mass="12932">MAAPVGQPGTFAATYRYGLPLDEAALAAVSELTCQLVLACLPPGTKGCDTCRLPGNVTKVIRQRVRVEMADPTTIFAEGRTGLPVVDLWLQTVDPDRLHSPSRVYSPDFRRPRVQIWP</sequence>
<gene>
    <name evidence="1" type="ORF">Pka01_73410</name>
</gene>
<evidence type="ECO:0000313" key="2">
    <source>
        <dbReference type="Proteomes" id="UP000630097"/>
    </source>
</evidence>
<keyword evidence="2" id="KW-1185">Reference proteome</keyword>
<reference evidence="1 2" key="1">
    <citation type="submission" date="2021-01" db="EMBL/GenBank/DDBJ databases">
        <title>Whole genome shotgun sequence of Planotetraspora kaengkrachanensis NBRC 104272.</title>
        <authorList>
            <person name="Komaki H."/>
            <person name="Tamura T."/>
        </authorList>
    </citation>
    <scope>NUCLEOTIDE SEQUENCE [LARGE SCALE GENOMIC DNA]</scope>
    <source>
        <strain evidence="1 2">NBRC 104272</strain>
    </source>
</reference>
<accession>A0A8J3PZS4</accession>